<comment type="caution">
    <text evidence="1">The sequence shown here is derived from an EMBL/GenBank/DDBJ whole genome shotgun (WGS) entry which is preliminary data.</text>
</comment>
<protein>
    <recommendedName>
        <fullName evidence="3">Lumazine-binding protein</fullName>
    </recommendedName>
</protein>
<reference evidence="1 2" key="1">
    <citation type="submission" date="2019-06" db="EMBL/GenBank/DDBJ databases">
        <title>Genome sequencing of plant associated microbes to promote plant fitness in Sorghum bicolor and Oryza sativa.</title>
        <authorList>
            <person name="Coleman-Derr D."/>
        </authorList>
    </citation>
    <scope>NUCLEOTIDE SEQUENCE [LARGE SCALE GENOMIC DNA]</scope>
    <source>
        <strain evidence="1 2">KV-663</strain>
    </source>
</reference>
<evidence type="ECO:0000313" key="1">
    <source>
        <dbReference type="EMBL" id="TQM58063.1"/>
    </source>
</evidence>
<proteinExistence type="predicted"/>
<evidence type="ECO:0000313" key="2">
    <source>
        <dbReference type="Proteomes" id="UP000316747"/>
    </source>
</evidence>
<evidence type="ECO:0008006" key="3">
    <source>
        <dbReference type="Google" id="ProtNLM"/>
    </source>
</evidence>
<accession>A0A543HIB9</accession>
<name>A0A543HIB9_9MICO</name>
<sequence length="142" mass="14816">MVGAVIALTVLVVWLSTSRSTTELAVGSPEQTVQSYLQALTRHDAVEAARYLDPSSGCEVADLEQDGLPEGLRVTLADSTVAPGTGAPSARVTVLVRFGDGPLGGSGPGTSETHLFQLTRPGQQWLISGTPWPLYACKGVPK</sequence>
<gene>
    <name evidence="1" type="ORF">FBY41_3420</name>
</gene>
<keyword evidence="2" id="KW-1185">Reference proteome</keyword>
<dbReference type="AlphaFoldDB" id="A0A543HIB9"/>
<dbReference type="Proteomes" id="UP000316747">
    <property type="component" value="Unassembled WGS sequence"/>
</dbReference>
<dbReference type="EMBL" id="VFPM01000003">
    <property type="protein sequence ID" value="TQM58063.1"/>
    <property type="molecule type" value="Genomic_DNA"/>
</dbReference>
<organism evidence="1 2">
    <name type="scientific">Humibacillus xanthopallidus</name>
    <dbReference type="NCBI Taxonomy" id="412689"/>
    <lineage>
        <taxon>Bacteria</taxon>
        <taxon>Bacillati</taxon>
        <taxon>Actinomycetota</taxon>
        <taxon>Actinomycetes</taxon>
        <taxon>Micrococcales</taxon>
        <taxon>Intrasporangiaceae</taxon>
        <taxon>Humibacillus</taxon>
    </lineage>
</organism>